<proteinExistence type="predicted"/>
<evidence type="ECO:0000256" key="1">
    <source>
        <dbReference type="ARBA" id="ARBA00022679"/>
    </source>
</evidence>
<sequence>MTDLRIAPLGAQDIDPLTDLLIETVAAGGSVSFLHPLPPPEARAFWQGSLDAAARGGRVVYGAWDGDQLVSTVTLLLDCPPNQPHRAEIAKMMTRVACRGRGIATTLLRVAEAEAIRRGRTLLVLDTSVDGGASRLYEGAGYTLVGEIPDYALTPDGRLNGTLIYYKRLG</sequence>
<name>A0ABV7ZER5_9DEIO</name>
<reference evidence="5" key="1">
    <citation type="journal article" date="2019" name="Int. J. Syst. Evol. Microbiol.">
        <title>The Global Catalogue of Microorganisms (GCM) 10K type strain sequencing project: providing services to taxonomists for standard genome sequencing and annotation.</title>
        <authorList>
            <consortium name="The Broad Institute Genomics Platform"/>
            <consortium name="The Broad Institute Genome Sequencing Center for Infectious Disease"/>
            <person name="Wu L."/>
            <person name="Ma J."/>
        </authorList>
    </citation>
    <scope>NUCLEOTIDE SEQUENCE [LARGE SCALE GENOMIC DNA]</scope>
    <source>
        <strain evidence="5">CCTCC AB 2017081</strain>
    </source>
</reference>
<dbReference type="EMBL" id="JBHRZG010000024">
    <property type="protein sequence ID" value="MFC3835578.1"/>
    <property type="molecule type" value="Genomic_DNA"/>
</dbReference>
<dbReference type="RefSeq" id="WP_322474464.1">
    <property type="nucleotide sequence ID" value="NZ_JBHRZG010000024.1"/>
</dbReference>
<dbReference type="InterPro" id="IPR050832">
    <property type="entry name" value="Bact_Acetyltransf"/>
</dbReference>
<evidence type="ECO:0000256" key="2">
    <source>
        <dbReference type="ARBA" id="ARBA00023315"/>
    </source>
</evidence>
<dbReference type="EC" id="2.3.-.-" evidence="4"/>
<dbReference type="PROSITE" id="PS51186">
    <property type="entry name" value="GNAT"/>
    <property type="match status" value="1"/>
</dbReference>
<evidence type="ECO:0000313" key="5">
    <source>
        <dbReference type="Proteomes" id="UP001595803"/>
    </source>
</evidence>
<dbReference type="InterPro" id="IPR016181">
    <property type="entry name" value="Acyl_CoA_acyltransferase"/>
</dbReference>
<keyword evidence="1 4" id="KW-0808">Transferase</keyword>
<evidence type="ECO:0000313" key="4">
    <source>
        <dbReference type="EMBL" id="MFC3835578.1"/>
    </source>
</evidence>
<dbReference type="PANTHER" id="PTHR43877:SF2">
    <property type="entry name" value="AMINOALKYLPHOSPHONATE N-ACETYLTRANSFERASE-RELATED"/>
    <property type="match status" value="1"/>
</dbReference>
<dbReference type="CDD" id="cd04301">
    <property type="entry name" value="NAT_SF"/>
    <property type="match status" value="1"/>
</dbReference>
<organism evidence="4 5">
    <name type="scientific">Deinococcus rufus</name>
    <dbReference type="NCBI Taxonomy" id="2136097"/>
    <lineage>
        <taxon>Bacteria</taxon>
        <taxon>Thermotogati</taxon>
        <taxon>Deinococcota</taxon>
        <taxon>Deinococci</taxon>
        <taxon>Deinococcales</taxon>
        <taxon>Deinococcaceae</taxon>
        <taxon>Deinococcus</taxon>
    </lineage>
</organism>
<protein>
    <submittedName>
        <fullName evidence="4">GNAT family N-acetyltransferase</fullName>
        <ecNumber evidence="4">2.3.-.-</ecNumber>
    </submittedName>
</protein>
<dbReference type="Proteomes" id="UP001595803">
    <property type="component" value="Unassembled WGS sequence"/>
</dbReference>
<dbReference type="SUPFAM" id="SSF55729">
    <property type="entry name" value="Acyl-CoA N-acyltransferases (Nat)"/>
    <property type="match status" value="1"/>
</dbReference>
<gene>
    <name evidence="4" type="ORF">ACFOSB_22160</name>
</gene>
<keyword evidence="2 4" id="KW-0012">Acyltransferase</keyword>
<comment type="caution">
    <text evidence="4">The sequence shown here is derived from an EMBL/GenBank/DDBJ whole genome shotgun (WGS) entry which is preliminary data.</text>
</comment>
<dbReference type="InterPro" id="IPR000182">
    <property type="entry name" value="GNAT_dom"/>
</dbReference>
<dbReference type="GO" id="GO:0016746">
    <property type="term" value="F:acyltransferase activity"/>
    <property type="evidence" value="ECO:0007669"/>
    <property type="project" value="UniProtKB-KW"/>
</dbReference>
<feature type="domain" description="N-acetyltransferase" evidence="3">
    <location>
        <begin position="4"/>
        <end position="170"/>
    </location>
</feature>
<evidence type="ECO:0000259" key="3">
    <source>
        <dbReference type="PROSITE" id="PS51186"/>
    </source>
</evidence>
<accession>A0ABV7ZER5</accession>
<dbReference type="Pfam" id="PF00583">
    <property type="entry name" value="Acetyltransf_1"/>
    <property type="match status" value="1"/>
</dbReference>
<dbReference type="PANTHER" id="PTHR43877">
    <property type="entry name" value="AMINOALKYLPHOSPHONATE N-ACETYLTRANSFERASE-RELATED-RELATED"/>
    <property type="match status" value="1"/>
</dbReference>
<dbReference type="Gene3D" id="3.40.630.30">
    <property type="match status" value="1"/>
</dbReference>
<keyword evidence="5" id="KW-1185">Reference proteome</keyword>